<dbReference type="AlphaFoldDB" id="A0A6A4QN55"/>
<dbReference type="EMBL" id="WOCE01000004">
    <property type="protein sequence ID" value="KAE9615778.1"/>
    <property type="molecule type" value="Genomic_DNA"/>
</dbReference>
<keyword evidence="2" id="KW-1185">Reference proteome</keyword>
<gene>
    <name evidence="1" type="ORF">Lalb_Chr04g0258891</name>
</gene>
<evidence type="ECO:0000313" key="1">
    <source>
        <dbReference type="EMBL" id="KAE9615778.1"/>
    </source>
</evidence>
<proteinExistence type="predicted"/>
<protein>
    <submittedName>
        <fullName evidence="1">Uncharacterized protein</fullName>
    </submittedName>
</protein>
<name>A0A6A4QN55_LUPAL</name>
<organism evidence="1 2">
    <name type="scientific">Lupinus albus</name>
    <name type="common">White lupine</name>
    <name type="synonym">Lupinus termis</name>
    <dbReference type="NCBI Taxonomy" id="3870"/>
    <lineage>
        <taxon>Eukaryota</taxon>
        <taxon>Viridiplantae</taxon>
        <taxon>Streptophyta</taxon>
        <taxon>Embryophyta</taxon>
        <taxon>Tracheophyta</taxon>
        <taxon>Spermatophyta</taxon>
        <taxon>Magnoliopsida</taxon>
        <taxon>eudicotyledons</taxon>
        <taxon>Gunneridae</taxon>
        <taxon>Pentapetalae</taxon>
        <taxon>rosids</taxon>
        <taxon>fabids</taxon>
        <taxon>Fabales</taxon>
        <taxon>Fabaceae</taxon>
        <taxon>Papilionoideae</taxon>
        <taxon>50 kb inversion clade</taxon>
        <taxon>genistoids sensu lato</taxon>
        <taxon>core genistoids</taxon>
        <taxon>Genisteae</taxon>
        <taxon>Lupinus</taxon>
    </lineage>
</organism>
<dbReference type="OrthoDB" id="1924787at2759"/>
<sequence length="71" mass="7872">MRTKDGTDFGANVLLNLPHVLNMSVLTVERNPWKGSNQIGVQNRDSLPKSIMSPTKNTKVCDEIVKQCSES</sequence>
<evidence type="ECO:0000313" key="2">
    <source>
        <dbReference type="Proteomes" id="UP000447434"/>
    </source>
</evidence>
<dbReference type="Proteomes" id="UP000447434">
    <property type="component" value="Chromosome 4"/>
</dbReference>
<accession>A0A6A4QN55</accession>
<comment type="caution">
    <text evidence="1">The sequence shown here is derived from an EMBL/GenBank/DDBJ whole genome shotgun (WGS) entry which is preliminary data.</text>
</comment>
<reference evidence="2" key="1">
    <citation type="journal article" date="2020" name="Nat. Commun.">
        <title>Genome sequence of the cluster root forming white lupin.</title>
        <authorList>
            <person name="Hufnagel B."/>
            <person name="Marques A."/>
            <person name="Soriano A."/>
            <person name="Marques L."/>
            <person name="Divol F."/>
            <person name="Doumas P."/>
            <person name="Sallet E."/>
            <person name="Mancinotti D."/>
            <person name="Carrere S."/>
            <person name="Marande W."/>
            <person name="Arribat S."/>
            <person name="Keller J."/>
            <person name="Huneau C."/>
            <person name="Blein T."/>
            <person name="Aime D."/>
            <person name="Laguerre M."/>
            <person name="Taylor J."/>
            <person name="Schubert V."/>
            <person name="Nelson M."/>
            <person name="Geu-Flores F."/>
            <person name="Crespi M."/>
            <person name="Gallardo-Guerrero K."/>
            <person name="Delaux P.-M."/>
            <person name="Salse J."/>
            <person name="Berges H."/>
            <person name="Guyot R."/>
            <person name="Gouzy J."/>
            <person name="Peret B."/>
        </authorList>
    </citation>
    <scope>NUCLEOTIDE SEQUENCE [LARGE SCALE GENOMIC DNA]</scope>
    <source>
        <strain evidence="2">cv. Amiga</strain>
    </source>
</reference>